<evidence type="ECO:0000313" key="2">
    <source>
        <dbReference type="EnsemblMetazoa" id="PPA10970.1"/>
    </source>
</evidence>
<sequence length="871" mass="100388">MRIVLLAAVTALSFAQEEVKDLPLKKVGFWPRWEERTVDCLAGATAADCVLKAPEAAKERKSEDYKCREEPMPQWEFNELARNSTTRIACPIGCEPDADLSVLQKVPHNNHKCQKYYTYGKYRENGEWYLWMTEPCRAAITTHCRFKDSIAQLRNNFLFEAQEEYDCGGNASIDWVKTGTKNLQFGLFCIGFSIVVIPIYLLVARAMWNLADSPCYKIMFTCAINDCVNVVTSSTIFGIFLCFVMSSYIKTCSIASSRVKCTANIHYCMELIQWQLLNKFDDLVVYVQSGCLCILLAINRFIEYTSKRMYTIMFQGKRAWALFLLTLPFPAFVAFCTPLFFFNSEFHMLLLNPGIYEDRFLYHNVFHAVNNTLVPCFPLFLYAFILGDVIINHRKNAIRKEAMNRTASLHACISKSFSLSFASSFFWSTAYEVTQYITISDGVLYWAHFGWMLIHEVSSANVNLRSATIHSSCVQPIYPKRCYQSSIKIKSFGVRRLWCICSQSTKYLIKSFEHFAAVLLYSPIDLFRNNFLIDYQDEYNCSGNSTIEWDKVGTQRPFFGAFCITFSMFVIPIYISVARVIWSLRALSCYKIMFVCSVNDCINIISNSTIFGIFLSSVCLHYNRLVKYTANILTYSGTILCLFSIIDINNKLSRQFCTFNRVVAVFFLRLIVFLQCTVHIQQCVHDYVSSNTHFRTSYRVSNVLGNRAWSLILLTVLFPLFMTCFTSLMFFDSDSHMFLLNPGIYSDRYLYHNVFHALNNTVVPCFPMILYAYMLGDVVMRRIRMGGERIGSMNRAALMLFVQSGFIVIIHFNACIVYEVTQYIPLSDAVLYCVHFEWMLIHGLPPFIYLYFNQSIRKGVVSQILPNQLSI</sequence>
<accession>A0A8R1U9V9</accession>
<protein>
    <submittedName>
        <fullName evidence="2">G protein-coupled receptor</fullName>
    </submittedName>
</protein>
<proteinExistence type="predicted"/>
<dbReference type="AlphaFoldDB" id="A0A2A6C471"/>
<gene>
    <name evidence="2" type="primary">WBGene00100524</name>
</gene>
<dbReference type="OrthoDB" id="5837780at2759"/>
<feature type="domain" description="DUF7808" evidence="1">
    <location>
        <begin position="36"/>
        <end position="154"/>
    </location>
</feature>
<evidence type="ECO:0000313" key="3">
    <source>
        <dbReference type="Proteomes" id="UP000005239"/>
    </source>
</evidence>
<dbReference type="Proteomes" id="UP000005239">
    <property type="component" value="Unassembled WGS sequence"/>
</dbReference>
<name>A0A2A6C471_PRIPA</name>
<dbReference type="Pfam" id="PF10321">
    <property type="entry name" value="7TM_GPCR_Srt"/>
    <property type="match status" value="4"/>
</dbReference>
<dbReference type="InterPro" id="IPR056710">
    <property type="entry name" value="DUF7808"/>
</dbReference>
<reference evidence="2" key="2">
    <citation type="submission" date="2022-06" db="UniProtKB">
        <authorList>
            <consortium name="EnsemblMetazoa"/>
        </authorList>
    </citation>
    <scope>IDENTIFICATION</scope>
    <source>
        <strain evidence="2">PS312</strain>
    </source>
</reference>
<dbReference type="InterPro" id="IPR019425">
    <property type="entry name" value="7TM_GPCR_serpentine_rcpt_Srt"/>
</dbReference>
<dbReference type="PANTHER" id="PTHR23021">
    <property type="entry name" value="SERPENTINE RECEPTOR, CLASS T"/>
    <property type="match status" value="1"/>
</dbReference>
<dbReference type="EnsemblMetazoa" id="PPA10970.1">
    <property type="protein sequence ID" value="PPA10970.1"/>
    <property type="gene ID" value="WBGene00100524"/>
</dbReference>
<dbReference type="Pfam" id="PF25096">
    <property type="entry name" value="DUF7808"/>
    <property type="match status" value="1"/>
</dbReference>
<dbReference type="PANTHER" id="PTHR23021:SF11">
    <property type="entry name" value="SERPENTINE RECEPTOR, CLASS T"/>
    <property type="match status" value="1"/>
</dbReference>
<evidence type="ECO:0000259" key="1">
    <source>
        <dbReference type="Pfam" id="PF25096"/>
    </source>
</evidence>
<organism evidence="2 3">
    <name type="scientific">Pristionchus pacificus</name>
    <name type="common">Parasitic nematode worm</name>
    <dbReference type="NCBI Taxonomy" id="54126"/>
    <lineage>
        <taxon>Eukaryota</taxon>
        <taxon>Metazoa</taxon>
        <taxon>Ecdysozoa</taxon>
        <taxon>Nematoda</taxon>
        <taxon>Chromadorea</taxon>
        <taxon>Rhabditida</taxon>
        <taxon>Rhabditina</taxon>
        <taxon>Diplogasteromorpha</taxon>
        <taxon>Diplogasteroidea</taxon>
        <taxon>Neodiplogasteridae</taxon>
        <taxon>Pristionchus</taxon>
    </lineage>
</organism>
<accession>A0A2A6C471</accession>
<reference evidence="3" key="1">
    <citation type="journal article" date="2008" name="Nat. Genet.">
        <title>The Pristionchus pacificus genome provides a unique perspective on nematode lifestyle and parasitism.</title>
        <authorList>
            <person name="Dieterich C."/>
            <person name="Clifton S.W."/>
            <person name="Schuster L.N."/>
            <person name="Chinwalla A."/>
            <person name="Delehaunty K."/>
            <person name="Dinkelacker I."/>
            <person name="Fulton L."/>
            <person name="Fulton R."/>
            <person name="Godfrey J."/>
            <person name="Minx P."/>
            <person name="Mitreva M."/>
            <person name="Roeseler W."/>
            <person name="Tian H."/>
            <person name="Witte H."/>
            <person name="Yang S.P."/>
            <person name="Wilson R.K."/>
            <person name="Sommer R.J."/>
        </authorList>
    </citation>
    <scope>NUCLEOTIDE SEQUENCE [LARGE SCALE GENOMIC DNA]</scope>
    <source>
        <strain evidence="3">PS312</strain>
    </source>
</reference>
<keyword evidence="3" id="KW-1185">Reference proteome</keyword>